<proteinExistence type="predicted"/>
<name>A0ACC1BQU4_9ROSI</name>
<gene>
    <name evidence="1" type="ORF">Patl1_06184</name>
</gene>
<reference evidence="2" key="1">
    <citation type="journal article" date="2023" name="G3 (Bethesda)">
        <title>Genome assembly and association tests identify interacting loci associated with vigor, precocity, and sex in interspecific pistachio rootstocks.</title>
        <authorList>
            <person name="Palmer W."/>
            <person name="Jacygrad E."/>
            <person name="Sagayaradj S."/>
            <person name="Cavanaugh K."/>
            <person name="Han R."/>
            <person name="Bertier L."/>
            <person name="Beede B."/>
            <person name="Kafkas S."/>
            <person name="Golino D."/>
            <person name="Preece J."/>
            <person name="Michelmore R."/>
        </authorList>
    </citation>
    <scope>NUCLEOTIDE SEQUENCE [LARGE SCALE GENOMIC DNA]</scope>
</reference>
<evidence type="ECO:0000313" key="2">
    <source>
        <dbReference type="Proteomes" id="UP001164250"/>
    </source>
</evidence>
<evidence type="ECO:0000313" key="1">
    <source>
        <dbReference type="EMBL" id="KAJ0101462.1"/>
    </source>
</evidence>
<dbReference type="EMBL" id="CM047899">
    <property type="protein sequence ID" value="KAJ0101462.1"/>
    <property type="molecule type" value="Genomic_DNA"/>
</dbReference>
<comment type="caution">
    <text evidence="1">The sequence shown here is derived from an EMBL/GenBank/DDBJ whole genome shotgun (WGS) entry which is preliminary data.</text>
</comment>
<accession>A0ACC1BQU4</accession>
<sequence length="204" mass="22333">MANKTQAADFAAAPVSEAPHRVLRLHGFADHQRLRFVAGVHLNSFSLSEQHPNIVEKKIEGVRNGHLVSQLMPNEVLKGATISNREYVQVRVGENGKDTIYHGVDKGHEVEGASIAMEKLGRNDVLLANGDFNPKLGSCSNENGRIYENMAAKVDKLSKDYPPFPSKAVDGVNRIEKPTSCGDEKSVKGEEKRAWTSVLVSKSC</sequence>
<dbReference type="Proteomes" id="UP001164250">
    <property type="component" value="Chromosome 3"/>
</dbReference>
<organism evidence="1 2">
    <name type="scientific">Pistacia atlantica</name>
    <dbReference type="NCBI Taxonomy" id="434234"/>
    <lineage>
        <taxon>Eukaryota</taxon>
        <taxon>Viridiplantae</taxon>
        <taxon>Streptophyta</taxon>
        <taxon>Embryophyta</taxon>
        <taxon>Tracheophyta</taxon>
        <taxon>Spermatophyta</taxon>
        <taxon>Magnoliopsida</taxon>
        <taxon>eudicotyledons</taxon>
        <taxon>Gunneridae</taxon>
        <taxon>Pentapetalae</taxon>
        <taxon>rosids</taxon>
        <taxon>malvids</taxon>
        <taxon>Sapindales</taxon>
        <taxon>Anacardiaceae</taxon>
        <taxon>Pistacia</taxon>
    </lineage>
</organism>
<protein>
    <submittedName>
        <fullName evidence="1">Uncharacterized protein</fullName>
    </submittedName>
</protein>
<keyword evidence="2" id="KW-1185">Reference proteome</keyword>